<keyword evidence="1" id="KW-0805">Transcription regulation</keyword>
<dbReference type="GO" id="GO:0003700">
    <property type="term" value="F:DNA-binding transcription factor activity"/>
    <property type="evidence" value="ECO:0007669"/>
    <property type="project" value="TreeGrafter"/>
</dbReference>
<dbReference type="SUPFAM" id="SSF46689">
    <property type="entry name" value="Homeodomain-like"/>
    <property type="match status" value="1"/>
</dbReference>
<sequence length="211" mass="23750">MSTTSASKRIMASLSSSNNYHHGDLHQTLLDAASAMVAEEGIDGLSLRKLAERVGVSRTAPYHHFKDKQTLLCAIAAEGFRLRTKQAQVLFADETISPQQRFRSFFRDYIAFATKSPQMYELMFGGTIWHSEHQNDELRQVAYPCFQQQLGMTKQWQQQGLLPADQDPLRLAQVTWGTMHGIARLVNDGVYADSSHVAEMIDCAVALFVRK</sequence>
<evidence type="ECO:0000313" key="6">
    <source>
        <dbReference type="EMBL" id="QIZ78964.1"/>
    </source>
</evidence>
<dbReference type="KEGG" id="fes:HER31_18235"/>
<protein>
    <submittedName>
        <fullName evidence="6">TetR/AcrR family transcriptional regulator</fullName>
    </submittedName>
</protein>
<evidence type="ECO:0000256" key="4">
    <source>
        <dbReference type="PROSITE-ProRule" id="PRU00335"/>
    </source>
</evidence>
<dbReference type="InterPro" id="IPR025996">
    <property type="entry name" value="MT1864/Rv1816-like_C"/>
</dbReference>
<dbReference type="PROSITE" id="PS50977">
    <property type="entry name" value="HTH_TETR_2"/>
    <property type="match status" value="1"/>
</dbReference>
<evidence type="ECO:0000256" key="2">
    <source>
        <dbReference type="ARBA" id="ARBA00023125"/>
    </source>
</evidence>
<keyword evidence="2 4" id="KW-0238">DNA-binding</keyword>
<dbReference type="InterPro" id="IPR001647">
    <property type="entry name" value="HTH_TetR"/>
</dbReference>
<evidence type="ECO:0000256" key="3">
    <source>
        <dbReference type="ARBA" id="ARBA00023163"/>
    </source>
</evidence>
<dbReference type="AlphaFoldDB" id="A0A6H1UIW0"/>
<dbReference type="InterPro" id="IPR050109">
    <property type="entry name" value="HTH-type_TetR-like_transc_reg"/>
</dbReference>
<dbReference type="PANTHER" id="PTHR30055">
    <property type="entry name" value="HTH-TYPE TRANSCRIPTIONAL REGULATOR RUTR"/>
    <property type="match status" value="1"/>
</dbReference>
<evidence type="ECO:0000256" key="1">
    <source>
        <dbReference type="ARBA" id="ARBA00023015"/>
    </source>
</evidence>
<dbReference type="PRINTS" id="PR00455">
    <property type="entry name" value="HTHTETR"/>
</dbReference>
<dbReference type="SUPFAM" id="SSF48498">
    <property type="entry name" value="Tetracyclin repressor-like, C-terminal domain"/>
    <property type="match status" value="1"/>
</dbReference>
<keyword evidence="3" id="KW-0804">Transcription</keyword>
<dbReference type="GO" id="GO:0000976">
    <property type="term" value="F:transcription cis-regulatory region binding"/>
    <property type="evidence" value="ECO:0007669"/>
    <property type="project" value="TreeGrafter"/>
</dbReference>
<dbReference type="Gene3D" id="1.10.357.10">
    <property type="entry name" value="Tetracycline Repressor, domain 2"/>
    <property type="match status" value="1"/>
</dbReference>
<dbReference type="Pfam" id="PF13305">
    <property type="entry name" value="TetR_C_33"/>
    <property type="match status" value="1"/>
</dbReference>
<accession>A0A6H1UIW0</accession>
<dbReference type="EMBL" id="CP051180">
    <property type="protein sequence ID" value="QIZ78964.1"/>
    <property type="molecule type" value="Genomic_DNA"/>
</dbReference>
<gene>
    <name evidence="6" type="ORF">HER31_18235</name>
</gene>
<dbReference type="Pfam" id="PF00440">
    <property type="entry name" value="TetR_N"/>
    <property type="match status" value="1"/>
</dbReference>
<evidence type="ECO:0000259" key="5">
    <source>
        <dbReference type="PROSITE" id="PS50977"/>
    </source>
</evidence>
<dbReference type="InterPro" id="IPR036271">
    <property type="entry name" value="Tet_transcr_reg_TetR-rel_C_sf"/>
</dbReference>
<dbReference type="Proteomes" id="UP000501602">
    <property type="component" value="Chromosome"/>
</dbReference>
<dbReference type="PANTHER" id="PTHR30055:SF234">
    <property type="entry name" value="HTH-TYPE TRANSCRIPTIONAL REGULATOR BETI"/>
    <property type="match status" value="1"/>
</dbReference>
<feature type="domain" description="HTH tetR-type" evidence="5">
    <location>
        <begin position="23"/>
        <end position="83"/>
    </location>
</feature>
<name>A0A6H1UIW0_9GAMM</name>
<keyword evidence="7" id="KW-1185">Reference proteome</keyword>
<reference evidence="6 7" key="1">
    <citation type="submission" date="2020-04" db="EMBL/GenBank/DDBJ databases">
        <title>Ferrimonas sp. S7 isolated from sea water.</title>
        <authorList>
            <person name="Bae S.S."/>
            <person name="Baek K."/>
        </authorList>
    </citation>
    <scope>NUCLEOTIDE SEQUENCE [LARGE SCALE GENOMIC DNA]</scope>
    <source>
        <strain evidence="6 7">S7</strain>
    </source>
</reference>
<dbReference type="InterPro" id="IPR009057">
    <property type="entry name" value="Homeodomain-like_sf"/>
</dbReference>
<evidence type="ECO:0000313" key="7">
    <source>
        <dbReference type="Proteomes" id="UP000501602"/>
    </source>
</evidence>
<proteinExistence type="predicted"/>
<feature type="DNA-binding region" description="H-T-H motif" evidence="4">
    <location>
        <begin position="46"/>
        <end position="65"/>
    </location>
</feature>
<organism evidence="6 7">
    <name type="scientific">Ferrimonas lipolytica</name>
    <dbReference type="NCBI Taxonomy" id="2724191"/>
    <lineage>
        <taxon>Bacteria</taxon>
        <taxon>Pseudomonadati</taxon>
        <taxon>Pseudomonadota</taxon>
        <taxon>Gammaproteobacteria</taxon>
        <taxon>Alteromonadales</taxon>
        <taxon>Ferrimonadaceae</taxon>
        <taxon>Ferrimonas</taxon>
    </lineage>
</organism>